<dbReference type="EMBL" id="SRLO01000492">
    <property type="protein sequence ID" value="TNN54187.1"/>
    <property type="molecule type" value="Genomic_DNA"/>
</dbReference>
<dbReference type="AlphaFoldDB" id="A0A4Z2GKX9"/>
<dbReference type="Proteomes" id="UP000314294">
    <property type="component" value="Unassembled WGS sequence"/>
</dbReference>
<reference evidence="2 3" key="1">
    <citation type="submission" date="2019-03" db="EMBL/GenBank/DDBJ databases">
        <title>First draft genome of Liparis tanakae, snailfish: a comprehensive survey of snailfish specific genes.</title>
        <authorList>
            <person name="Kim W."/>
            <person name="Song I."/>
            <person name="Jeong J.-H."/>
            <person name="Kim D."/>
            <person name="Kim S."/>
            <person name="Ryu S."/>
            <person name="Song J.Y."/>
            <person name="Lee S.K."/>
        </authorList>
    </citation>
    <scope>NUCLEOTIDE SEQUENCE [LARGE SCALE GENOMIC DNA]</scope>
    <source>
        <tissue evidence="2">Muscle</tissue>
    </source>
</reference>
<accession>A0A4Z2GKX9</accession>
<evidence type="ECO:0000313" key="2">
    <source>
        <dbReference type="EMBL" id="TNN54187.1"/>
    </source>
</evidence>
<protein>
    <submittedName>
        <fullName evidence="2">Uncharacterized protein</fullName>
    </submittedName>
</protein>
<feature type="compositionally biased region" description="Polar residues" evidence="1">
    <location>
        <begin position="1"/>
        <end position="13"/>
    </location>
</feature>
<feature type="region of interest" description="Disordered" evidence="1">
    <location>
        <begin position="1"/>
        <end position="26"/>
    </location>
</feature>
<comment type="caution">
    <text evidence="2">The sequence shown here is derived from an EMBL/GenBank/DDBJ whole genome shotgun (WGS) entry which is preliminary data.</text>
</comment>
<feature type="region of interest" description="Disordered" evidence="1">
    <location>
        <begin position="217"/>
        <end position="238"/>
    </location>
</feature>
<evidence type="ECO:0000256" key="1">
    <source>
        <dbReference type="SAM" id="MobiDB-lite"/>
    </source>
</evidence>
<name>A0A4Z2GKX9_9TELE</name>
<evidence type="ECO:0000313" key="3">
    <source>
        <dbReference type="Proteomes" id="UP000314294"/>
    </source>
</evidence>
<gene>
    <name evidence="2" type="ORF">EYF80_035615</name>
</gene>
<feature type="region of interest" description="Disordered" evidence="1">
    <location>
        <begin position="61"/>
        <end position="85"/>
    </location>
</feature>
<sequence length="264" mass="29140">MKNMQGTEGSDSIEQGPAAEVSGGTTQGWRARWDCGAGGCDLRCEDHQGVRAVADRRLRGRDGASGATANRSELSSVLGVRGQPDQTKPIFNTAETCIHPYMPTPSGVRPRSNLSWTKDHDQRLWIISSLAMRCVVLVTRDMRELSLCDQSLSRGEDVCGRTVSGALSQLLPIILHQGGPAHQLHRGELLQKVPRNDGRNIHYCACQWNEKVDDQSEESKKLLSEAPEGPSEDHLPPENILGRRYKCKLSAENEGFYRSTLVHD</sequence>
<organism evidence="2 3">
    <name type="scientific">Liparis tanakae</name>
    <name type="common">Tanaka's snailfish</name>
    <dbReference type="NCBI Taxonomy" id="230148"/>
    <lineage>
        <taxon>Eukaryota</taxon>
        <taxon>Metazoa</taxon>
        <taxon>Chordata</taxon>
        <taxon>Craniata</taxon>
        <taxon>Vertebrata</taxon>
        <taxon>Euteleostomi</taxon>
        <taxon>Actinopterygii</taxon>
        <taxon>Neopterygii</taxon>
        <taxon>Teleostei</taxon>
        <taxon>Neoteleostei</taxon>
        <taxon>Acanthomorphata</taxon>
        <taxon>Eupercaria</taxon>
        <taxon>Perciformes</taxon>
        <taxon>Cottioidei</taxon>
        <taxon>Cottales</taxon>
        <taxon>Liparidae</taxon>
        <taxon>Liparis</taxon>
    </lineage>
</organism>
<keyword evidence="3" id="KW-1185">Reference proteome</keyword>
<proteinExistence type="predicted"/>